<keyword evidence="1" id="KW-0862">Zinc</keyword>
<reference evidence="4 5" key="1">
    <citation type="submission" date="2024-09" db="EMBL/GenBank/DDBJ databases">
        <title>T2T genomes of carrot and Alternaria dauci and their utility for understanding host-pathogen interaction during carrot leaf blight disease.</title>
        <authorList>
            <person name="Liu W."/>
            <person name="Xu S."/>
            <person name="Ou C."/>
            <person name="Liu X."/>
            <person name="Zhuang F."/>
            <person name="Deng X.W."/>
        </authorList>
    </citation>
    <scope>NUCLEOTIDE SEQUENCE [LARGE SCALE GENOMIC DNA]</scope>
    <source>
        <strain evidence="4 5">A2016</strain>
    </source>
</reference>
<evidence type="ECO:0000313" key="4">
    <source>
        <dbReference type="EMBL" id="KAL1801186.1"/>
    </source>
</evidence>
<gene>
    <name evidence="4" type="ORF">ACET3X_001528</name>
</gene>
<accession>A0ABR3V091</accession>
<dbReference type="GeneID" id="96081850"/>
<dbReference type="InterPro" id="IPR036236">
    <property type="entry name" value="Znf_C2H2_sf"/>
</dbReference>
<evidence type="ECO:0000256" key="2">
    <source>
        <dbReference type="SAM" id="MobiDB-lite"/>
    </source>
</evidence>
<proteinExistence type="predicted"/>
<dbReference type="PROSITE" id="PS00028">
    <property type="entry name" value="ZINC_FINGER_C2H2_1"/>
    <property type="match status" value="1"/>
</dbReference>
<dbReference type="RefSeq" id="XP_069311770.1">
    <property type="nucleotide sequence ID" value="XM_069446829.1"/>
</dbReference>
<dbReference type="Proteomes" id="UP001578633">
    <property type="component" value="Chromosome 1"/>
</dbReference>
<feature type="compositionally biased region" description="Basic residues" evidence="2">
    <location>
        <begin position="160"/>
        <end position="176"/>
    </location>
</feature>
<evidence type="ECO:0000256" key="1">
    <source>
        <dbReference type="PROSITE-ProRule" id="PRU00042"/>
    </source>
</evidence>
<organism evidence="4 5">
    <name type="scientific">Alternaria dauci</name>
    <dbReference type="NCBI Taxonomy" id="48095"/>
    <lineage>
        <taxon>Eukaryota</taxon>
        <taxon>Fungi</taxon>
        <taxon>Dikarya</taxon>
        <taxon>Ascomycota</taxon>
        <taxon>Pezizomycotina</taxon>
        <taxon>Dothideomycetes</taxon>
        <taxon>Pleosporomycetidae</taxon>
        <taxon>Pleosporales</taxon>
        <taxon>Pleosporineae</taxon>
        <taxon>Pleosporaceae</taxon>
        <taxon>Alternaria</taxon>
        <taxon>Alternaria sect. Porri</taxon>
    </lineage>
</organism>
<comment type="caution">
    <text evidence="4">The sequence shown here is derived from an EMBL/GenBank/DDBJ whole genome shotgun (WGS) entry which is preliminary data.</text>
</comment>
<name>A0ABR3V091_9PLEO</name>
<sequence>MSTPIHRSYYPWPASVNRFSVALRPAPWSQVNTRLEYDESVEDRARELPQDTYAHGSYGDSVVLQPKERSDGYLLLCDAKPDPHTSLLHAPPTLSPAVTSSSADVVRCAQCHVAFTGVYAKGNLGRHLRHKHALVEEVIYRCTVPGCDKTFARKDAMLKHARKHHPGLHSGPVKRKQGNEAVATSSPRKVSGGSAPRRRSFSRSSRINRGLGSQTAGAHARIAHATKPIYPRGQDLQQSGEFNQTFADHNGLLAAITDQETCSSLQYFQPPRAEYTYGQTSAQTAITGYHSSTGMSTQPSSQGFGASPSLYSNPMPTGSTIVHDLEDSIIYSLLTPPCYNHDRTLQSGISPYMEPHDTLLSQEPLSEDYFQTISGCDASLDVSHVDPMLYQQSYEWPNSLDEDLE</sequence>
<protein>
    <recommendedName>
        <fullName evidence="3">C2H2-type domain-containing protein</fullName>
    </recommendedName>
</protein>
<dbReference type="SUPFAM" id="SSF57667">
    <property type="entry name" value="beta-beta-alpha zinc fingers"/>
    <property type="match status" value="1"/>
</dbReference>
<feature type="domain" description="C2H2-type" evidence="3">
    <location>
        <begin position="140"/>
        <end position="170"/>
    </location>
</feature>
<keyword evidence="5" id="KW-1185">Reference proteome</keyword>
<dbReference type="PROSITE" id="PS50157">
    <property type="entry name" value="ZINC_FINGER_C2H2_2"/>
    <property type="match status" value="1"/>
</dbReference>
<dbReference type="Gene3D" id="3.30.160.60">
    <property type="entry name" value="Classic Zinc Finger"/>
    <property type="match status" value="1"/>
</dbReference>
<evidence type="ECO:0000313" key="5">
    <source>
        <dbReference type="Proteomes" id="UP001578633"/>
    </source>
</evidence>
<keyword evidence="1" id="KW-0479">Metal-binding</keyword>
<keyword evidence="1" id="KW-0863">Zinc-finger</keyword>
<dbReference type="InterPro" id="IPR013087">
    <property type="entry name" value="Znf_C2H2_type"/>
</dbReference>
<evidence type="ECO:0000259" key="3">
    <source>
        <dbReference type="PROSITE" id="PS50157"/>
    </source>
</evidence>
<dbReference type="EMBL" id="JBHGVX010000001">
    <property type="protein sequence ID" value="KAL1801186.1"/>
    <property type="molecule type" value="Genomic_DNA"/>
</dbReference>
<dbReference type="SMART" id="SM00355">
    <property type="entry name" value="ZnF_C2H2"/>
    <property type="match status" value="2"/>
</dbReference>
<feature type="region of interest" description="Disordered" evidence="2">
    <location>
        <begin position="160"/>
        <end position="219"/>
    </location>
</feature>